<accession>Q5VPD1</accession>
<sequence>MTATSVSEDAVGVSVEDLLYPGTIEPQLVKQNQHPAVHRLFLFFREDILPC</sequence>
<evidence type="ECO:0000313" key="1">
    <source>
        <dbReference type="EMBL" id="BAD68698.1"/>
    </source>
</evidence>
<proteinExistence type="predicted"/>
<organism evidence="1">
    <name type="scientific">Oryza sativa subsp. japonica</name>
    <name type="common">Rice</name>
    <dbReference type="NCBI Taxonomy" id="39947"/>
    <lineage>
        <taxon>Eukaryota</taxon>
        <taxon>Viridiplantae</taxon>
        <taxon>Streptophyta</taxon>
        <taxon>Embryophyta</taxon>
        <taxon>Tracheophyta</taxon>
        <taxon>Spermatophyta</taxon>
        <taxon>Magnoliopsida</taxon>
        <taxon>Liliopsida</taxon>
        <taxon>Poales</taxon>
        <taxon>Poaceae</taxon>
        <taxon>BOP clade</taxon>
        <taxon>Oryzoideae</taxon>
        <taxon>Oryzeae</taxon>
        <taxon>Oryzinae</taxon>
        <taxon>Oryza</taxon>
        <taxon>Oryza sativa</taxon>
    </lineage>
</organism>
<dbReference type="AlphaFoldDB" id="Q5VPD1"/>
<protein>
    <submittedName>
        <fullName evidence="1">Uncharacterized protein</fullName>
    </submittedName>
</protein>
<dbReference type="Proteomes" id="UP000817658">
    <property type="component" value="Chromosome 1"/>
</dbReference>
<dbReference type="EMBL" id="AP003709">
    <property type="protein sequence ID" value="BAD68698.1"/>
    <property type="molecule type" value="Genomic_DNA"/>
</dbReference>
<reference evidence="1" key="1">
    <citation type="journal article" date="2002" name="Nature">
        <title>The genome sequence and structure of rice chromosome 1.</title>
        <authorList>
            <person name="Sasaki T."/>
            <person name="Matsumoto T."/>
            <person name="Yamamoto K."/>
            <person name="Sakata K."/>
            <person name="Baba T."/>
            <person name="Katayose Y."/>
            <person name="Wu J."/>
            <person name="Niimura Y."/>
            <person name="Cheng Z."/>
            <person name="Nagamura Y."/>
            <person name="Antonio B.A."/>
            <person name="Kanamori H."/>
            <person name="Hosokawa S."/>
            <person name="Masukawa M."/>
            <person name="Arikawa K."/>
            <person name="Chiden Y."/>
            <person name="Hayashi M."/>
            <person name="Okamoto M."/>
            <person name="Ando T."/>
            <person name="Aoki H."/>
            <person name="Arita K."/>
            <person name="Hamada M."/>
            <person name="Harada C."/>
            <person name="Hijishita S."/>
            <person name="Honda M."/>
            <person name="Ichikawa Y."/>
            <person name="Idonuma A."/>
            <person name="Iijima M."/>
            <person name="Ikeda M."/>
            <person name="Ikeno M."/>
            <person name="Itoh S."/>
            <person name="Itoh T."/>
            <person name="Itoh Y."/>
            <person name="Itoh Y."/>
            <person name="Iwabuchi A."/>
            <person name="Kamiya K."/>
            <person name="Karasawa W."/>
            <person name="Katagiri S."/>
            <person name="Kikuta A."/>
            <person name="Kobayashi N."/>
            <person name="Kono I."/>
            <person name="Machita K."/>
            <person name="Maehara T."/>
            <person name="Mizuno H."/>
            <person name="Mizubayashi T."/>
            <person name="Mukai Y."/>
            <person name="Nagasaki H."/>
            <person name="Nakashima M."/>
            <person name="Nakama Y."/>
            <person name="Nakamichi Y."/>
            <person name="Nakamura M."/>
            <person name="Namiki N."/>
            <person name="Negishi M."/>
            <person name="Ohta I."/>
            <person name="Ono N."/>
            <person name="Saji S."/>
            <person name="Sakai K."/>
            <person name="Shibata M."/>
            <person name="Shimokawa T."/>
            <person name="Shomura A."/>
            <person name="Song J."/>
            <person name="Takazaki Y."/>
            <person name="Terasawa K."/>
            <person name="Tsuji K."/>
            <person name="Waki K."/>
            <person name="Yamagata H."/>
            <person name="Yamane H."/>
            <person name="Yoshiki S."/>
            <person name="Yoshihara R."/>
            <person name="Yukawa K."/>
            <person name="Zhong H."/>
            <person name="Iwama H."/>
            <person name="Endo T."/>
            <person name="Ito H."/>
            <person name="Hahn J.H."/>
            <person name="Kim H.I."/>
            <person name="Eun M.Y."/>
            <person name="Yano M."/>
            <person name="Jiang J."/>
            <person name="Gojobori T."/>
        </authorList>
    </citation>
    <scope>NUCLEOTIDE SEQUENCE [LARGE SCALE GENOMIC DNA]</scope>
</reference>
<name>Q5VPD1_ORYSJ</name>
<gene>
    <name evidence="1" type="primary">OSJNBb0006H05.30</name>
</gene>